<dbReference type="GO" id="GO:0000470">
    <property type="term" value="P:maturation of LSU-rRNA"/>
    <property type="evidence" value="ECO:0007669"/>
    <property type="project" value="TreeGrafter"/>
</dbReference>
<keyword evidence="3" id="KW-1185">Reference proteome</keyword>
<dbReference type="GO" id="GO:0004519">
    <property type="term" value="F:endonuclease activity"/>
    <property type="evidence" value="ECO:0007669"/>
    <property type="project" value="InterPro"/>
</dbReference>
<dbReference type="GO" id="GO:0090730">
    <property type="term" value="C:Las1 complex"/>
    <property type="evidence" value="ECO:0007669"/>
    <property type="project" value="InterPro"/>
</dbReference>
<dbReference type="GO" id="GO:0030687">
    <property type="term" value="C:preribosome, large subunit precursor"/>
    <property type="evidence" value="ECO:0007669"/>
    <property type="project" value="TreeGrafter"/>
</dbReference>
<sequence length="811" mass="86649">MLLSVSSTVQSFSWSVDSSLRFSDLSRGSSCAFCLRFSFPMSAALPRLVPWATRREWEAVRQWLFASGTSERDQTRATARIMAWKSRGKVPTAVDVTATLVECQLKDAHAAATPAARNTRVVDAANSAAEASILRYAYANSIVRFVNGIVDAEQKGVHARSVNAIAVELGVPEWIVDIRHDVTHTALPTLALLRTATSRALEWLREHYWDAQQDLLDEDIRSVKAMLADYHNAVVRKLQAQEGAVATEADFLEASLAPIVQRVQPTALTDVLIPCLFSKDGIYSYTPITTSAAPATPADSTKSTNNTLKGKKARESAAAPAAASASASAQAARSAAHNSPALAAMAMASQVAPHWIDAVAFFLRQWPQLTSLILQLGVADVCSSLSSGDETADPSSRFDVMEESDDNEAAAESTTSPFADHARHSGLRMSHTAAERTLLVDLLSLILGSAIRSAPLVRAALPTTALRSTLDRASLSSTTPSASSNNAAPSSTTAASFSVVDLPIDLLLHVCFKAMSSGAIQLLPLLACAKQRLLVQELDEELLACASSTIGSSSGVSRRPKQKQALRKSTEGIVARYEARWSSFYRRLTALMQLQQQADALLAAEQPVLSAFHNFNSKATSVVSSAPARPQFSSDQRDTQLKELDRLNQDAGQRLVPGAARADGERSVPTEAAALALVSNPWKKVTAAHQILAWQFCPIGALPTSACPDLSLPLALDTIAAVSAPREQDSGFSNSAAAAEDCQVVGHQPLLQRGLKREFASAEDDSTPCEETSASEAEPLEAASKRARLVEPVSFDPFLVPGAASFEVDLL</sequence>
<feature type="region of interest" description="Disordered" evidence="1">
    <location>
        <begin position="385"/>
        <end position="423"/>
    </location>
</feature>
<dbReference type="GO" id="GO:0000460">
    <property type="term" value="P:maturation of 5.8S rRNA"/>
    <property type="evidence" value="ECO:0007669"/>
    <property type="project" value="TreeGrafter"/>
</dbReference>
<dbReference type="PANTHER" id="PTHR15002:SF0">
    <property type="entry name" value="RIBOSOMAL BIOGENESIS PROTEIN LAS1L"/>
    <property type="match status" value="1"/>
</dbReference>
<feature type="region of interest" description="Disordered" evidence="1">
    <location>
        <begin position="761"/>
        <end position="782"/>
    </location>
</feature>
<organism evidence="2 3">
    <name type="scientific">Capsaspora owczarzaki (strain ATCC 30864)</name>
    <dbReference type="NCBI Taxonomy" id="595528"/>
    <lineage>
        <taxon>Eukaryota</taxon>
        <taxon>Filasterea</taxon>
        <taxon>Capsaspora</taxon>
    </lineage>
</organism>
<name>A0A0D2WV34_CAPO3</name>
<dbReference type="STRING" id="595528.A0A0D2WV34"/>
<dbReference type="eggNOG" id="KOG2425">
    <property type="taxonomic scope" value="Eukaryota"/>
</dbReference>
<evidence type="ECO:0000256" key="1">
    <source>
        <dbReference type="SAM" id="MobiDB-lite"/>
    </source>
</evidence>
<accession>A0A0D2WV34</accession>
<dbReference type="AlphaFoldDB" id="A0A0D2WV34"/>
<proteinExistence type="predicted"/>
<feature type="compositionally biased region" description="Low complexity" evidence="1">
    <location>
        <begin position="293"/>
        <end position="304"/>
    </location>
</feature>
<feature type="compositionally biased region" description="Low complexity" evidence="1">
    <location>
        <begin position="770"/>
        <end position="782"/>
    </location>
</feature>
<evidence type="ECO:0000313" key="2">
    <source>
        <dbReference type="EMBL" id="KJE95973.1"/>
    </source>
</evidence>
<dbReference type="Pfam" id="PF04031">
    <property type="entry name" value="Las1"/>
    <property type="match status" value="1"/>
</dbReference>
<feature type="region of interest" description="Disordered" evidence="1">
    <location>
        <begin position="293"/>
        <end position="321"/>
    </location>
</feature>
<dbReference type="OrthoDB" id="10263222at2759"/>
<dbReference type="EMBL" id="KE346370">
    <property type="protein sequence ID" value="KJE95973.1"/>
    <property type="molecule type" value="Genomic_DNA"/>
</dbReference>
<evidence type="ECO:0000313" key="3">
    <source>
        <dbReference type="Proteomes" id="UP000008743"/>
    </source>
</evidence>
<gene>
    <name evidence="2" type="ORF">CAOG_006351</name>
</gene>
<reference evidence="3" key="1">
    <citation type="submission" date="2011-02" db="EMBL/GenBank/DDBJ databases">
        <title>The Genome Sequence of Capsaspora owczarzaki ATCC 30864.</title>
        <authorList>
            <person name="Russ C."/>
            <person name="Cuomo C."/>
            <person name="Burger G."/>
            <person name="Gray M.W."/>
            <person name="Holland P.W.H."/>
            <person name="King N."/>
            <person name="Lang F.B.F."/>
            <person name="Roger A.J."/>
            <person name="Ruiz-Trillo I."/>
            <person name="Young S.K."/>
            <person name="Zeng Q."/>
            <person name="Gargeya S."/>
            <person name="Alvarado L."/>
            <person name="Berlin A."/>
            <person name="Chapman S.B."/>
            <person name="Chen Z."/>
            <person name="Freedman E."/>
            <person name="Gellesch M."/>
            <person name="Goldberg J."/>
            <person name="Griggs A."/>
            <person name="Gujja S."/>
            <person name="Heilman E."/>
            <person name="Heiman D."/>
            <person name="Howarth C."/>
            <person name="Mehta T."/>
            <person name="Neiman D."/>
            <person name="Pearson M."/>
            <person name="Roberts A."/>
            <person name="Saif S."/>
            <person name="Shea T."/>
            <person name="Shenoy N."/>
            <person name="Sisk P."/>
            <person name="Stolte C."/>
            <person name="Sykes S."/>
            <person name="White J."/>
            <person name="Yandava C."/>
            <person name="Haas B."/>
            <person name="Nusbaum C."/>
            <person name="Birren B."/>
        </authorList>
    </citation>
    <scope>NUCLEOTIDE SEQUENCE</scope>
    <source>
        <strain evidence="3">ATCC 30864</strain>
    </source>
</reference>
<dbReference type="PANTHER" id="PTHR15002">
    <property type="entry name" value="RIBOSOMAL BIOGENESIS PROTEIN LAS1L"/>
    <property type="match status" value="1"/>
</dbReference>
<dbReference type="InterPro" id="IPR007174">
    <property type="entry name" value="Las1"/>
</dbReference>
<evidence type="ECO:0008006" key="4">
    <source>
        <dbReference type="Google" id="ProtNLM"/>
    </source>
</evidence>
<dbReference type="Proteomes" id="UP000008743">
    <property type="component" value="Unassembled WGS sequence"/>
</dbReference>
<protein>
    <recommendedName>
        <fullName evidence="4">Las1-like family protein</fullName>
    </recommendedName>
</protein>
<dbReference type="InParanoid" id="A0A0D2WV34"/>